<reference evidence="5 6" key="1">
    <citation type="submission" date="2016-08" db="EMBL/GenBank/DDBJ databases">
        <title>Whole genome shotgun sequence of Pichia membranifaciens KS47-1.</title>
        <authorList>
            <person name="Konishi M."/>
            <person name="Ishida M."/>
            <person name="Arakawa T."/>
            <person name="Kato Y."/>
            <person name="Horiuchi J."/>
        </authorList>
    </citation>
    <scope>NUCLEOTIDE SEQUENCE [LARGE SCALE GENOMIC DNA]</scope>
    <source>
        <strain evidence="5 6">KS47-1</strain>
    </source>
</reference>
<feature type="compositionally biased region" description="Acidic residues" evidence="3">
    <location>
        <begin position="903"/>
        <end position="939"/>
    </location>
</feature>
<proteinExistence type="inferred from homology"/>
<feature type="compositionally biased region" description="Low complexity" evidence="3">
    <location>
        <begin position="962"/>
        <end position="980"/>
    </location>
</feature>
<feature type="domain" description="LNS2/PITP" evidence="4">
    <location>
        <begin position="382"/>
        <end position="680"/>
    </location>
</feature>
<feature type="region of interest" description="Disordered" evidence="3">
    <location>
        <begin position="605"/>
        <end position="626"/>
    </location>
</feature>
<dbReference type="InterPro" id="IPR007651">
    <property type="entry name" value="Lipin_N"/>
</dbReference>
<gene>
    <name evidence="5" type="ORF">PMKS-001195</name>
</gene>
<keyword evidence="2" id="KW-0597">Phosphoprotein</keyword>
<dbReference type="OrthoDB" id="4567at2759"/>
<dbReference type="GO" id="GO:0008195">
    <property type="term" value="F:phosphatidate phosphatase activity"/>
    <property type="evidence" value="ECO:0007669"/>
    <property type="project" value="TreeGrafter"/>
</dbReference>
<evidence type="ECO:0000313" key="5">
    <source>
        <dbReference type="EMBL" id="GAV27727.1"/>
    </source>
</evidence>
<feature type="compositionally biased region" description="Basic and acidic residues" evidence="3">
    <location>
        <begin position="852"/>
        <end position="875"/>
    </location>
</feature>
<dbReference type="Pfam" id="PF08235">
    <property type="entry name" value="LNS2"/>
    <property type="match status" value="2"/>
</dbReference>
<sequence>MQYFGRAIGSVSKTWNSINPATLSGAIDVIVVEDEAGERHCSPFHVRFGKFQLLRPSQKKVTFVVNGETTDIPMKLNDEGEAFFVFKTDGYVPKHLQTSPVVSALSSPSDSPRMSPSNSSGDVLEYLDIGEGASDSNLLSSGTIKSDTELAKMRRNKLCKSPIERAKHISMKLNIPSKVEANGDIFLDMDGYKSDNKDVHGTDALVRQILEDEFGDDVDVKSMMNKDLKGNIRILNSTIDSSVPGTSSASIASTPSANLSDNSSLQAEAGETDSQSEMALPPLPTAKSSTDDMMNSESSRPLSAKSSPGTSPIPSFASTDGGISTASTTKSNDVHFKSLRLTSEQLKCLSLNDGENDITYSVNSGKSIVTCKLFLWKRATPIVISDIDGTITKSDALGHVLTMLGRDWTHEGVAKLFDDIEFNGYNIMYLTARSVGLADTTRSYLQGVQQDGYKLPMGPVILSPDRTIAALRREIVLKKPEVFKMACLNDIRALYYPESKGILDEEKKHILYEYRNELNDRLGTEKLDKIPKPDATDEEYVNDKLAGMEGEMAGKLQAGSSEPENDHAEKEGDITDVLEDSVLQSASDSESKNLYERDFNDLDSDDFTDINTNTDPTAKTGDGRIPEFDDDHLAAIVDESNTPFYAGFGNRITDAISYRSVGIPSSRIFTINPEGDVKMELLELAGFKSSYVSIVELVDQFFPPVDIGQEKDKKASDGSMEMSMSNAKNKYTDFNYWRSPDIDLSLISDDSDEGEEGVEGASSRLFAKTKKDVIDGNRSGESIIVETAGKPENGGIAREGDEEKSSDVDSRGDVRSRNSVSSKGSTEEEKDDAKSIGSRFSFFMRSPMTSPDKNRVVDAREDLEKRSKVGVRDVVGRGGKGSGDEEGAADVRDGDQDSISLLADDDGDEEDEEDESDSDYIYETSEDEDEDEEGEEEGEEDRRGKEDDTEKEKPTSGSGKLAMGSMGNGSRSSSVSAVNSERVLGKFVL</sequence>
<dbReference type="FunFam" id="3.40.50.1000:FF:000063">
    <property type="entry name" value="Nuclear elongation and deformation protein"/>
    <property type="match status" value="1"/>
</dbReference>
<dbReference type="InterPro" id="IPR013209">
    <property type="entry name" value="LNS2"/>
</dbReference>
<feature type="region of interest" description="Disordered" evidence="3">
    <location>
        <begin position="102"/>
        <end position="122"/>
    </location>
</feature>
<dbReference type="Pfam" id="PF04571">
    <property type="entry name" value="Lipin_N"/>
    <property type="match status" value="1"/>
</dbReference>
<dbReference type="AlphaFoldDB" id="A0A1Q2YDU2"/>
<feature type="compositionally biased region" description="Basic and acidic residues" evidence="3">
    <location>
        <begin position="940"/>
        <end position="954"/>
    </location>
</feature>
<evidence type="ECO:0000313" key="6">
    <source>
        <dbReference type="Proteomes" id="UP000186136"/>
    </source>
</evidence>
<evidence type="ECO:0000259" key="4">
    <source>
        <dbReference type="SMART" id="SM00775"/>
    </source>
</evidence>
<feature type="compositionally biased region" description="Low complexity" evidence="3">
    <location>
        <begin position="246"/>
        <end position="257"/>
    </location>
</feature>
<feature type="compositionally biased region" description="Polar residues" evidence="3">
    <location>
        <begin position="286"/>
        <end position="324"/>
    </location>
</feature>
<accession>A0A1Q2YDU2</accession>
<dbReference type="EMBL" id="BDGI01000044">
    <property type="protein sequence ID" value="GAV27727.1"/>
    <property type="molecule type" value="Genomic_DNA"/>
</dbReference>
<comment type="similarity">
    <text evidence="1">Belongs to the lipin family.</text>
</comment>
<dbReference type="GO" id="GO:0009062">
    <property type="term" value="P:fatty acid catabolic process"/>
    <property type="evidence" value="ECO:0007669"/>
    <property type="project" value="TreeGrafter"/>
</dbReference>
<dbReference type="Pfam" id="PF24565">
    <property type="entry name" value="Ned1_M"/>
    <property type="match status" value="1"/>
</dbReference>
<dbReference type="InterPro" id="IPR036412">
    <property type="entry name" value="HAD-like_sf"/>
</dbReference>
<organism evidence="5 6">
    <name type="scientific">Pichia membranifaciens</name>
    <dbReference type="NCBI Taxonomy" id="4926"/>
    <lineage>
        <taxon>Eukaryota</taxon>
        <taxon>Fungi</taxon>
        <taxon>Dikarya</taxon>
        <taxon>Ascomycota</taxon>
        <taxon>Saccharomycotina</taxon>
        <taxon>Pichiomycetes</taxon>
        <taxon>Pichiales</taxon>
        <taxon>Pichiaceae</taxon>
        <taxon>Pichia</taxon>
    </lineage>
</organism>
<dbReference type="SMART" id="SM00775">
    <property type="entry name" value="LNS2"/>
    <property type="match status" value="1"/>
</dbReference>
<protein>
    <recommendedName>
        <fullName evidence="4">LNS2/PITP domain-containing protein</fullName>
    </recommendedName>
</protein>
<comment type="caution">
    <text evidence="5">The sequence shown here is derived from an EMBL/GenBank/DDBJ whole genome shotgun (WGS) entry which is preliminary data.</text>
</comment>
<feature type="compositionally biased region" description="Basic and acidic residues" evidence="3">
    <location>
        <begin position="825"/>
        <end position="834"/>
    </location>
</feature>
<dbReference type="PANTHER" id="PTHR12181">
    <property type="entry name" value="LIPIN"/>
    <property type="match status" value="1"/>
</dbReference>
<keyword evidence="6" id="KW-1185">Reference proteome</keyword>
<dbReference type="InterPro" id="IPR026058">
    <property type="entry name" value="LIPIN"/>
</dbReference>
<evidence type="ECO:0000256" key="3">
    <source>
        <dbReference type="SAM" id="MobiDB-lite"/>
    </source>
</evidence>
<dbReference type="GO" id="GO:0005634">
    <property type="term" value="C:nucleus"/>
    <property type="evidence" value="ECO:0007669"/>
    <property type="project" value="UniProtKB-ARBA"/>
</dbReference>
<feature type="compositionally biased region" description="Basic and acidic residues" evidence="3">
    <location>
        <begin position="798"/>
        <end position="816"/>
    </location>
</feature>
<dbReference type="InterPro" id="IPR057124">
    <property type="entry name" value="Ned1-like_M"/>
</dbReference>
<feature type="region of interest" description="Disordered" evidence="3">
    <location>
        <begin position="782"/>
        <end position="989"/>
    </location>
</feature>
<name>A0A1Q2YDU2_9ASCO</name>
<dbReference type="SUPFAM" id="SSF56784">
    <property type="entry name" value="HAD-like"/>
    <property type="match status" value="1"/>
</dbReference>
<dbReference type="PANTHER" id="PTHR12181:SF12">
    <property type="entry name" value="PHOSPHATIDATE PHOSPHATASE"/>
    <property type="match status" value="1"/>
</dbReference>
<dbReference type="GO" id="GO:0019432">
    <property type="term" value="P:triglyceride biosynthetic process"/>
    <property type="evidence" value="ECO:0007669"/>
    <property type="project" value="TreeGrafter"/>
</dbReference>
<evidence type="ECO:0000256" key="2">
    <source>
        <dbReference type="ARBA" id="ARBA00022553"/>
    </source>
</evidence>
<feature type="compositionally biased region" description="Low complexity" evidence="3">
    <location>
        <begin position="102"/>
        <end position="120"/>
    </location>
</feature>
<dbReference type="Proteomes" id="UP000186136">
    <property type="component" value="Unassembled WGS sequence"/>
</dbReference>
<dbReference type="InterPro" id="IPR031315">
    <property type="entry name" value="LNS2/PITP"/>
</dbReference>
<feature type="region of interest" description="Disordered" evidence="3">
    <location>
        <begin position="238"/>
        <end position="324"/>
    </location>
</feature>
<feature type="compositionally biased region" description="Polar residues" evidence="3">
    <location>
        <begin position="258"/>
        <end position="277"/>
    </location>
</feature>
<evidence type="ECO:0000256" key="1">
    <source>
        <dbReference type="ARBA" id="ARBA00005476"/>
    </source>
</evidence>